<dbReference type="InterPro" id="IPR036390">
    <property type="entry name" value="WH_DNA-bd_sf"/>
</dbReference>
<dbReference type="KEGG" id="tal:Thal_1358"/>
<evidence type="ECO:0000259" key="4">
    <source>
        <dbReference type="PROSITE" id="PS50987"/>
    </source>
</evidence>
<evidence type="ECO:0000313" key="6">
    <source>
        <dbReference type="Proteomes" id="UP000002043"/>
    </source>
</evidence>
<dbReference type="SMART" id="SM00418">
    <property type="entry name" value="HTH_ARSR"/>
    <property type="match status" value="1"/>
</dbReference>
<dbReference type="STRING" id="638303.Thal_1358"/>
<dbReference type="AlphaFoldDB" id="D3SMK9"/>
<dbReference type="InterPro" id="IPR036388">
    <property type="entry name" value="WH-like_DNA-bd_sf"/>
</dbReference>
<keyword evidence="3" id="KW-0804">Transcription</keyword>
<dbReference type="OrthoDB" id="9802016at2"/>
<organism evidence="5 6">
    <name type="scientific">Thermocrinis albus (strain DSM 14484 / JCM 11386 / HI 11/12)</name>
    <dbReference type="NCBI Taxonomy" id="638303"/>
    <lineage>
        <taxon>Bacteria</taxon>
        <taxon>Pseudomonadati</taxon>
        <taxon>Aquificota</taxon>
        <taxon>Aquificia</taxon>
        <taxon>Aquificales</taxon>
        <taxon>Aquificaceae</taxon>
        <taxon>Thermocrinis</taxon>
    </lineage>
</organism>
<dbReference type="GO" id="GO:0003677">
    <property type="term" value="F:DNA binding"/>
    <property type="evidence" value="ECO:0007669"/>
    <property type="project" value="UniProtKB-KW"/>
</dbReference>
<proteinExistence type="predicted"/>
<gene>
    <name evidence="5" type="ordered locus">Thal_1358</name>
</gene>
<dbReference type="SUPFAM" id="SSF46785">
    <property type="entry name" value="Winged helix' DNA-binding domain"/>
    <property type="match status" value="1"/>
</dbReference>
<dbReference type="InterPro" id="IPR011991">
    <property type="entry name" value="ArsR-like_HTH"/>
</dbReference>
<evidence type="ECO:0000313" key="5">
    <source>
        <dbReference type="EMBL" id="ADC89989.1"/>
    </source>
</evidence>
<dbReference type="EMBL" id="CP001931">
    <property type="protein sequence ID" value="ADC89989.1"/>
    <property type="molecule type" value="Genomic_DNA"/>
</dbReference>
<dbReference type="PRINTS" id="PR00778">
    <property type="entry name" value="HTHARSR"/>
</dbReference>
<reference evidence="6" key="1">
    <citation type="journal article" date="2010" name="Stand. Genomic Sci.">
        <title>Complete genome sequence of Thermocrinis albus type strain (HI 11/12T).</title>
        <authorList>
            <person name="Wirth R."/>
            <person name="Sikorski J."/>
            <person name="Brambilla E."/>
            <person name="Misra M."/>
            <person name="Lapidus A."/>
            <person name="Copeland A."/>
            <person name="Nolan M."/>
            <person name="Lucas S."/>
            <person name="Chen F."/>
            <person name="Tice H."/>
            <person name="Cheng J.F."/>
            <person name="Han C."/>
            <person name="Detter J.C."/>
            <person name="Tapia R."/>
            <person name="Bruce D."/>
            <person name="Goodwin L."/>
            <person name="Pitluck S."/>
            <person name="Pati A."/>
            <person name="Anderson I."/>
            <person name="Ivanova N."/>
            <person name="Mavromatis K."/>
            <person name="Mikhailova N."/>
            <person name="Chen A."/>
            <person name="Palaniappan K."/>
            <person name="Bilek Y."/>
            <person name="Hader T."/>
            <person name="Land M."/>
            <person name="Hauser L."/>
            <person name="Chang Y.J."/>
            <person name="Jeffries C.D."/>
            <person name="Tindall B.J."/>
            <person name="Rohde M."/>
            <person name="Goker M."/>
            <person name="Bristow J."/>
            <person name="Eisen J.A."/>
            <person name="Markowitz V."/>
            <person name="Hugenholtz P."/>
            <person name="Kyrpides N.C."/>
            <person name="Klenk H.P."/>
        </authorList>
    </citation>
    <scope>NUCLEOTIDE SEQUENCE [LARGE SCALE GENOMIC DNA]</scope>
    <source>
        <strain evidence="6">DSM 14484 / JCM 11386 / HI 11/12</strain>
    </source>
</reference>
<dbReference type="InterPro" id="IPR051011">
    <property type="entry name" value="Metal_resp_trans_reg"/>
</dbReference>
<keyword evidence="1" id="KW-0805">Transcription regulation</keyword>
<evidence type="ECO:0000256" key="2">
    <source>
        <dbReference type="ARBA" id="ARBA00023125"/>
    </source>
</evidence>
<sequence length="111" mass="12499">MIEYPYGVINMEHISEERLEELAEFLKALAHPIRLKILAVLLEGRQCVKNLSDLLQTSQPNVSQHLGVLRNKGIVGCRREGSIMCYFIKDERAVQVYRILTGTASVAGKES</sequence>
<evidence type="ECO:0000256" key="1">
    <source>
        <dbReference type="ARBA" id="ARBA00023015"/>
    </source>
</evidence>
<dbReference type="Gene3D" id="1.10.10.10">
    <property type="entry name" value="Winged helix-like DNA-binding domain superfamily/Winged helix DNA-binding domain"/>
    <property type="match status" value="1"/>
</dbReference>
<accession>D3SMK9</accession>
<dbReference type="Pfam" id="PF01022">
    <property type="entry name" value="HTH_5"/>
    <property type="match status" value="1"/>
</dbReference>
<dbReference type="CDD" id="cd00090">
    <property type="entry name" value="HTH_ARSR"/>
    <property type="match status" value="1"/>
</dbReference>
<keyword evidence="2" id="KW-0238">DNA-binding</keyword>
<feature type="domain" description="HTH arsR-type" evidence="4">
    <location>
        <begin position="14"/>
        <end position="108"/>
    </location>
</feature>
<keyword evidence="6" id="KW-1185">Reference proteome</keyword>
<dbReference type="PANTHER" id="PTHR43132">
    <property type="entry name" value="ARSENICAL RESISTANCE OPERON REPRESSOR ARSR-RELATED"/>
    <property type="match status" value="1"/>
</dbReference>
<evidence type="ECO:0000256" key="3">
    <source>
        <dbReference type="ARBA" id="ARBA00023163"/>
    </source>
</evidence>
<name>D3SMK9_THEAH</name>
<dbReference type="eggNOG" id="COG0640">
    <property type="taxonomic scope" value="Bacteria"/>
</dbReference>
<dbReference type="PANTHER" id="PTHR43132:SF2">
    <property type="entry name" value="ARSENICAL RESISTANCE OPERON REPRESSOR ARSR-RELATED"/>
    <property type="match status" value="1"/>
</dbReference>
<dbReference type="HOGENOM" id="CLU_097806_6_1_0"/>
<protein>
    <submittedName>
        <fullName evidence="5">Transcriptional regulator, ArsR family</fullName>
    </submittedName>
</protein>
<dbReference type="NCBIfam" id="NF033788">
    <property type="entry name" value="HTH_metalloreg"/>
    <property type="match status" value="1"/>
</dbReference>
<dbReference type="Proteomes" id="UP000002043">
    <property type="component" value="Chromosome"/>
</dbReference>
<dbReference type="InterPro" id="IPR001845">
    <property type="entry name" value="HTH_ArsR_DNA-bd_dom"/>
</dbReference>
<dbReference type="PROSITE" id="PS50987">
    <property type="entry name" value="HTH_ARSR_2"/>
    <property type="match status" value="1"/>
</dbReference>
<dbReference type="GO" id="GO:0003700">
    <property type="term" value="F:DNA-binding transcription factor activity"/>
    <property type="evidence" value="ECO:0007669"/>
    <property type="project" value="InterPro"/>
</dbReference>